<evidence type="ECO:0000313" key="2">
    <source>
        <dbReference type="EnsemblMetazoa" id="KAF7495088.1"/>
    </source>
</evidence>
<dbReference type="EMBL" id="WVUK01000050">
    <property type="protein sequence ID" value="KAF7495088.1"/>
    <property type="molecule type" value="Genomic_DNA"/>
</dbReference>
<dbReference type="AlphaFoldDB" id="A0A834VIJ7"/>
<proteinExistence type="predicted"/>
<name>A0A834VIJ7_SARSC</name>
<evidence type="ECO:0000313" key="1">
    <source>
        <dbReference type="EMBL" id="KAF7495088.1"/>
    </source>
</evidence>
<dbReference type="Proteomes" id="UP000070412">
    <property type="component" value="Unassembled WGS sequence"/>
</dbReference>
<dbReference type="OrthoDB" id="6494859at2759"/>
<evidence type="ECO:0000313" key="3">
    <source>
        <dbReference type="Proteomes" id="UP000070412"/>
    </source>
</evidence>
<reference evidence="1" key="2">
    <citation type="submission" date="2020-01" db="EMBL/GenBank/DDBJ databases">
        <authorList>
            <person name="Korhonen P.K.K."/>
            <person name="Guangxu M.G."/>
            <person name="Wang T.W."/>
            <person name="Stroehlein A.J.S."/>
            <person name="Young N.D."/>
            <person name="Ang C.-S.A."/>
            <person name="Fernando D.W.F."/>
            <person name="Lu H.L."/>
            <person name="Taylor S.T."/>
            <person name="Ehtesham M.E.M."/>
            <person name="Najaraj S.H.N."/>
            <person name="Harsha G.H.G."/>
            <person name="Madugundu A.M."/>
            <person name="Renuse S.R."/>
            <person name="Holt D.H."/>
            <person name="Pandey A.P."/>
            <person name="Papenfuss A.P."/>
            <person name="Gasser R.B.G."/>
            <person name="Fischer K.F."/>
        </authorList>
    </citation>
    <scope>NUCLEOTIDE SEQUENCE</scope>
    <source>
        <strain evidence="1">SSS_KF_BRIS2020</strain>
    </source>
</reference>
<protein>
    <submittedName>
        <fullName evidence="1 2">Uncharacterized protein</fullName>
    </submittedName>
</protein>
<reference evidence="3" key="1">
    <citation type="journal article" date="2020" name="PLoS Negl. Trop. Dis.">
        <title>High-quality nuclear genome for Sarcoptes scabiei-A critical resource for a neglected parasite.</title>
        <authorList>
            <person name="Korhonen P.K."/>
            <person name="Gasser R.B."/>
            <person name="Ma G."/>
            <person name="Wang T."/>
            <person name="Stroehlein A.J."/>
            <person name="Young N.D."/>
            <person name="Ang C.S."/>
            <person name="Fernando D.D."/>
            <person name="Lu H.C."/>
            <person name="Taylor S."/>
            <person name="Reynolds S.L."/>
            <person name="Mofiz E."/>
            <person name="Najaraj S.H."/>
            <person name="Gowda H."/>
            <person name="Madugundu A."/>
            <person name="Renuse S."/>
            <person name="Holt D."/>
            <person name="Pandey A."/>
            <person name="Papenfuss A.T."/>
            <person name="Fischer K."/>
        </authorList>
    </citation>
    <scope>NUCLEOTIDE SEQUENCE [LARGE SCALE GENOMIC DNA]</scope>
</reference>
<keyword evidence="3" id="KW-1185">Reference proteome</keyword>
<gene>
    <name evidence="1" type="ORF">SSS_4510</name>
</gene>
<accession>A0A834VIJ7</accession>
<dbReference type="EnsemblMetazoa" id="SSS_4510s_mrna">
    <property type="protein sequence ID" value="KAF7495088.1"/>
    <property type="gene ID" value="SSS_4510"/>
</dbReference>
<organism evidence="1">
    <name type="scientific">Sarcoptes scabiei</name>
    <name type="common">Itch mite</name>
    <name type="synonym">Acarus scabiei</name>
    <dbReference type="NCBI Taxonomy" id="52283"/>
    <lineage>
        <taxon>Eukaryota</taxon>
        <taxon>Metazoa</taxon>
        <taxon>Ecdysozoa</taxon>
        <taxon>Arthropoda</taxon>
        <taxon>Chelicerata</taxon>
        <taxon>Arachnida</taxon>
        <taxon>Acari</taxon>
        <taxon>Acariformes</taxon>
        <taxon>Sarcoptiformes</taxon>
        <taxon>Astigmata</taxon>
        <taxon>Psoroptidia</taxon>
        <taxon>Sarcoptoidea</taxon>
        <taxon>Sarcoptidae</taxon>
        <taxon>Sarcoptinae</taxon>
        <taxon>Sarcoptes</taxon>
    </lineage>
</organism>
<sequence>MRRQFERNRLFNGPSEKKNHYIGTFLTKLSESDPKNKFFTRSEIVEVHNTLRKEATVTPWLFKFIQTIVDNGDFLDDETLKTIKNEEDVVDYSDDEIAEFQKKIEDQSELKRLIEFNQQRMSLMNKLPNGENGKTNERSINNFETVIQCQNSFSEINAICDNLIGPEHENRLIDNSLQAILTRLFIKFDHFKQSICEIISYLREDLESKFDSLTIEFLSHQYQSETNHQKSISLAEFINSNHSIKEKYLILLNLLKKLDNSLEAFIKNILIYDSHRKFETTYSLSKIEFNKKLII</sequence>
<reference evidence="2" key="3">
    <citation type="submission" date="2022-06" db="UniProtKB">
        <authorList>
            <consortium name="EnsemblMetazoa"/>
        </authorList>
    </citation>
    <scope>IDENTIFICATION</scope>
</reference>